<accession>A0AA37L9V1</accession>
<keyword evidence="1" id="KW-0175">Coiled coil</keyword>
<dbReference type="Proteomes" id="UP001055115">
    <property type="component" value="Unassembled WGS sequence"/>
</dbReference>
<dbReference type="RefSeq" id="XP_049125039.1">
    <property type="nucleotide sequence ID" value="XM_049269082.1"/>
</dbReference>
<name>A0AA37L9V1_9PEZI</name>
<feature type="coiled-coil region" evidence="1">
    <location>
        <begin position="17"/>
        <end position="44"/>
    </location>
</feature>
<sequence>MSFYQVNLAAFVAGNGYLLYQQYKRQEQEAIEELKQEAASTEDGAEAGDVEQHQLLSEPAVSQAAVRQFQLDFFPVYALAVAADWLQVTEA</sequence>
<gene>
    <name evidence="2" type="ORF">ColSpa_02870</name>
</gene>
<protein>
    <submittedName>
        <fullName evidence="2">Uncharacterized protein</fullName>
    </submittedName>
</protein>
<evidence type="ECO:0000256" key="1">
    <source>
        <dbReference type="SAM" id="Coils"/>
    </source>
</evidence>
<organism evidence="2 3">
    <name type="scientific">Colletotrichum spaethianum</name>
    <dbReference type="NCBI Taxonomy" id="700344"/>
    <lineage>
        <taxon>Eukaryota</taxon>
        <taxon>Fungi</taxon>
        <taxon>Dikarya</taxon>
        <taxon>Ascomycota</taxon>
        <taxon>Pezizomycotina</taxon>
        <taxon>Sordariomycetes</taxon>
        <taxon>Hypocreomycetidae</taxon>
        <taxon>Glomerellales</taxon>
        <taxon>Glomerellaceae</taxon>
        <taxon>Colletotrichum</taxon>
        <taxon>Colletotrichum spaethianum species complex</taxon>
    </lineage>
</organism>
<dbReference type="EMBL" id="BQXU01000005">
    <property type="protein sequence ID" value="GKT42689.1"/>
    <property type="molecule type" value="Genomic_DNA"/>
</dbReference>
<keyword evidence="3" id="KW-1185">Reference proteome</keyword>
<evidence type="ECO:0000313" key="3">
    <source>
        <dbReference type="Proteomes" id="UP001055115"/>
    </source>
</evidence>
<dbReference type="AlphaFoldDB" id="A0AA37L9V1"/>
<dbReference type="GeneID" id="73323672"/>
<reference evidence="2 3" key="1">
    <citation type="submission" date="2022-03" db="EMBL/GenBank/DDBJ databases">
        <title>Genome data of Colletotrichum spp.</title>
        <authorList>
            <person name="Utami Y.D."/>
            <person name="Hiruma K."/>
        </authorList>
    </citation>
    <scope>NUCLEOTIDE SEQUENCE [LARGE SCALE GENOMIC DNA]</scope>
    <source>
        <strain evidence="2 3">MAFF 239500</strain>
    </source>
</reference>
<proteinExistence type="predicted"/>
<evidence type="ECO:0000313" key="2">
    <source>
        <dbReference type="EMBL" id="GKT42689.1"/>
    </source>
</evidence>
<comment type="caution">
    <text evidence="2">The sequence shown here is derived from an EMBL/GenBank/DDBJ whole genome shotgun (WGS) entry which is preliminary data.</text>
</comment>